<accession>A0AAD0WQ53</accession>
<dbReference type="KEGG" id="asui:ASUIS_0880"/>
<dbReference type="Proteomes" id="UP000263040">
    <property type="component" value="Chromosome"/>
</dbReference>
<sequence length="60" mass="7107">MIVNFGFWNIQTEPEVMFGKKYFICSHKNNPTKLELVFVKGDKLEGKKELVEFIEKEILE</sequence>
<organism evidence="1 2">
    <name type="scientific">Arcobacter suis CECT 7833</name>
    <dbReference type="NCBI Taxonomy" id="663365"/>
    <lineage>
        <taxon>Bacteria</taxon>
        <taxon>Pseudomonadati</taxon>
        <taxon>Campylobacterota</taxon>
        <taxon>Epsilonproteobacteria</taxon>
        <taxon>Campylobacterales</taxon>
        <taxon>Arcobacteraceae</taxon>
        <taxon>Arcobacter</taxon>
    </lineage>
</organism>
<name>A0AAD0WQ53_9BACT</name>
<reference evidence="1 2" key="1">
    <citation type="submission" date="2018-08" db="EMBL/GenBank/DDBJ databases">
        <title>Complete genome of the Arcobacter suis type strain LMG 26152.</title>
        <authorList>
            <person name="Miller W.G."/>
            <person name="Yee E."/>
            <person name="Bono J.L."/>
        </authorList>
    </citation>
    <scope>NUCLEOTIDE SEQUENCE [LARGE SCALE GENOMIC DNA]</scope>
    <source>
        <strain evidence="1 2">CECT 7833</strain>
    </source>
</reference>
<gene>
    <name evidence="1" type="ORF">ASUIS_0880</name>
</gene>
<keyword evidence="2" id="KW-1185">Reference proteome</keyword>
<evidence type="ECO:0000313" key="2">
    <source>
        <dbReference type="Proteomes" id="UP000263040"/>
    </source>
</evidence>
<protein>
    <submittedName>
        <fullName evidence="1">Uncharacterized protein</fullName>
    </submittedName>
</protein>
<dbReference type="AlphaFoldDB" id="A0AAD0WQ53"/>
<proteinExistence type="predicted"/>
<dbReference type="EMBL" id="CP032100">
    <property type="protein sequence ID" value="AXX89371.1"/>
    <property type="molecule type" value="Genomic_DNA"/>
</dbReference>
<dbReference type="RefSeq" id="WP_118885926.1">
    <property type="nucleotide sequence ID" value="NZ_CP032100.1"/>
</dbReference>
<evidence type="ECO:0000313" key="1">
    <source>
        <dbReference type="EMBL" id="AXX89371.1"/>
    </source>
</evidence>